<dbReference type="SUPFAM" id="SSF46689">
    <property type="entry name" value="Homeodomain-like"/>
    <property type="match status" value="1"/>
</dbReference>
<dbReference type="InterPro" id="IPR018062">
    <property type="entry name" value="HTH_AraC-typ_CS"/>
</dbReference>
<dbReference type="Pfam" id="PF07883">
    <property type="entry name" value="Cupin_2"/>
    <property type="match status" value="1"/>
</dbReference>
<dbReference type="RefSeq" id="WP_136101139.1">
    <property type="nucleotide sequence ID" value="NZ_BAAATL010000011.1"/>
</dbReference>
<dbReference type="EMBL" id="BAAATL010000011">
    <property type="protein sequence ID" value="GAA2481792.1"/>
    <property type="molecule type" value="Genomic_DNA"/>
</dbReference>
<dbReference type="InterPro" id="IPR013096">
    <property type="entry name" value="Cupin_2"/>
</dbReference>
<dbReference type="PANTHER" id="PTHR11019">
    <property type="entry name" value="HTH-TYPE TRANSCRIPTIONAL REGULATOR NIMR"/>
    <property type="match status" value="1"/>
</dbReference>
<proteinExistence type="predicted"/>
<evidence type="ECO:0000259" key="4">
    <source>
        <dbReference type="PROSITE" id="PS01124"/>
    </source>
</evidence>
<evidence type="ECO:0000313" key="6">
    <source>
        <dbReference type="Proteomes" id="UP001501721"/>
    </source>
</evidence>
<name>A0ABP5YMB0_9ACTN</name>
<dbReference type="PROSITE" id="PS01124">
    <property type="entry name" value="HTH_ARAC_FAMILY_2"/>
    <property type="match status" value="1"/>
</dbReference>
<evidence type="ECO:0000313" key="5">
    <source>
        <dbReference type="EMBL" id="GAA2481792.1"/>
    </source>
</evidence>
<dbReference type="Gene3D" id="1.10.10.60">
    <property type="entry name" value="Homeodomain-like"/>
    <property type="match status" value="1"/>
</dbReference>
<dbReference type="Pfam" id="PF12833">
    <property type="entry name" value="HTH_18"/>
    <property type="match status" value="1"/>
</dbReference>
<accession>A0ABP5YMB0</accession>
<keyword evidence="3" id="KW-0804">Transcription</keyword>
<dbReference type="InterPro" id="IPR014710">
    <property type="entry name" value="RmlC-like_jellyroll"/>
</dbReference>
<comment type="caution">
    <text evidence="5">The sequence shown here is derived from an EMBL/GenBank/DDBJ whole genome shotgun (WGS) entry which is preliminary data.</text>
</comment>
<dbReference type="Gene3D" id="2.60.120.10">
    <property type="entry name" value="Jelly Rolls"/>
    <property type="match status" value="1"/>
</dbReference>
<dbReference type="InterPro" id="IPR011051">
    <property type="entry name" value="RmlC_Cupin_sf"/>
</dbReference>
<evidence type="ECO:0000256" key="1">
    <source>
        <dbReference type="ARBA" id="ARBA00023015"/>
    </source>
</evidence>
<dbReference type="InterPro" id="IPR009057">
    <property type="entry name" value="Homeodomain-like_sf"/>
</dbReference>
<gene>
    <name evidence="5" type="ORF">GCM10010422_28240</name>
</gene>
<reference evidence="6" key="1">
    <citation type="journal article" date="2019" name="Int. J. Syst. Evol. Microbiol.">
        <title>The Global Catalogue of Microorganisms (GCM) 10K type strain sequencing project: providing services to taxonomists for standard genome sequencing and annotation.</title>
        <authorList>
            <consortium name="The Broad Institute Genomics Platform"/>
            <consortium name="The Broad Institute Genome Sequencing Center for Infectious Disease"/>
            <person name="Wu L."/>
            <person name="Ma J."/>
        </authorList>
    </citation>
    <scope>NUCLEOTIDE SEQUENCE [LARGE SCALE GENOMIC DNA]</scope>
    <source>
        <strain evidence="6">JCM 6923</strain>
    </source>
</reference>
<keyword evidence="1" id="KW-0805">Transcription regulation</keyword>
<evidence type="ECO:0000256" key="3">
    <source>
        <dbReference type="ARBA" id="ARBA00023163"/>
    </source>
</evidence>
<dbReference type="PROSITE" id="PS00041">
    <property type="entry name" value="HTH_ARAC_FAMILY_1"/>
    <property type="match status" value="1"/>
</dbReference>
<dbReference type="PANTHER" id="PTHR11019:SF199">
    <property type="entry name" value="HTH-TYPE TRANSCRIPTIONAL REGULATOR NIMR"/>
    <property type="match status" value="1"/>
</dbReference>
<sequence>MTDQGHISISYETRASIVIPLAPGAGLPTHSHPQHQLTWVPTGLLTMTVNGSQWVVQRSRALWLPGGVEHAILPGSSCAMLSLYFEPYECPLRWEAPTVLDATGLVGPLLSHLVELGDGPGVADRRARATAVLWDLMKPLSVTTLPTILPTDPLALRIALAIRQDPADSRDLADWGREVGASSRTLSRRFRAETGVSFSSWRTFQRLSAALPLLGAGQPVARVARAVGYGSPSAFVAAFRREIGATPAAYFGTSGAGPELIPS</sequence>
<protein>
    <submittedName>
        <fullName evidence="5">Helix-turn-helix transcriptional regulator</fullName>
    </submittedName>
</protein>
<dbReference type="Proteomes" id="UP001501721">
    <property type="component" value="Unassembled WGS sequence"/>
</dbReference>
<dbReference type="SUPFAM" id="SSF51182">
    <property type="entry name" value="RmlC-like cupins"/>
    <property type="match status" value="1"/>
</dbReference>
<keyword evidence="2" id="KW-0238">DNA-binding</keyword>
<dbReference type="InterPro" id="IPR018060">
    <property type="entry name" value="HTH_AraC"/>
</dbReference>
<evidence type="ECO:0000256" key="2">
    <source>
        <dbReference type="ARBA" id="ARBA00023125"/>
    </source>
</evidence>
<feature type="domain" description="HTH araC/xylS-type" evidence="4">
    <location>
        <begin position="156"/>
        <end position="253"/>
    </location>
</feature>
<organism evidence="5 6">
    <name type="scientific">Streptomyces graminearus</name>
    <dbReference type="NCBI Taxonomy" id="284030"/>
    <lineage>
        <taxon>Bacteria</taxon>
        <taxon>Bacillati</taxon>
        <taxon>Actinomycetota</taxon>
        <taxon>Actinomycetes</taxon>
        <taxon>Kitasatosporales</taxon>
        <taxon>Streptomycetaceae</taxon>
        <taxon>Streptomyces</taxon>
    </lineage>
</organism>
<dbReference type="SMART" id="SM00342">
    <property type="entry name" value="HTH_ARAC"/>
    <property type="match status" value="1"/>
</dbReference>
<keyword evidence="6" id="KW-1185">Reference proteome</keyword>
<dbReference type="CDD" id="cd06124">
    <property type="entry name" value="cupin_NimR-like_N"/>
    <property type="match status" value="1"/>
</dbReference>